<name>A0A515CXS2_SERLI</name>
<dbReference type="Proteomes" id="UP000317572">
    <property type="component" value="Chromosome"/>
</dbReference>
<sequence>MKFRRLHNWRNIEQCTALIYFTQLVEELLFDYTHSTYKPSIMNSPSLCIEAINTINDIEKGSISPAHISHIIDELTKNIKNDEIAISLLKTPLGSFLDQLKNNELGHSSLKVTLELMKVQLNIISYEKRIISELCSTITSEYNPSKIRKLTRLLITHLVSKGLSQEYLLDKLKNHFFQREKEITSNDEITSFLESIPTEKTLFSVYFNADKSFTNITPCLEQLDISVISEKPHDIQEDDFFNVHEQRTILLKKIETYDPYTARKKAETNLKLASTLLSLYHHKQEAAWSAENIVISEHGEKIKVKNSINPMHRCKDLPQEYASRRLEDFMNNFRMRGDSFNKFLRSAQLHSMALRTNAVENQILNLWIAIESLIPDESKKANEPTIDHIVNSMTPFLNFNYIEDLVRNLVKDLLRWNYTRTVSFFRNLDQEDFAKSLAMLVVSEEHSPIIEQYKIELSAFPLLRERFEYIQGLISSPDEIRQALNNHSQRINWQIKRIYRTRNLIVHTGQTPSKTNILVEHAHIYLDTVINCLIKLSSHPVEIQSVAQGFRNIQMKYNAYTHKIGKCKTKSTTETILGFVFNE</sequence>
<organism evidence="1 2">
    <name type="scientific">Serratia liquefaciens</name>
    <dbReference type="NCBI Taxonomy" id="614"/>
    <lineage>
        <taxon>Bacteria</taxon>
        <taxon>Pseudomonadati</taxon>
        <taxon>Pseudomonadota</taxon>
        <taxon>Gammaproteobacteria</taxon>
        <taxon>Enterobacterales</taxon>
        <taxon>Yersiniaceae</taxon>
        <taxon>Serratia</taxon>
    </lineage>
</organism>
<evidence type="ECO:0000313" key="2">
    <source>
        <dbReference type="Proteomes" id="UP000317572"/>
    </source>
</evidence>
<accession>A0A515CXS2</accession>
<proteinExistence type="predicted"/>
<protein>
    <recommendedName>
        <fullName evidence="3">Apea-like HEPN domain-containing protein</fullName>
    </recommendedName>
</protein>
<dbReference type="AlphaFoldDB" id="A0A515CXS2"/>
<dbReference type="RefSeq" id="WP_142815575.1">
    <property type="nucleotide sequence ID" value="NZ_CP033893.1"/>
</dbReference>
<evidence type="ECO:0000313" key="1">
    <source>
        <dbReference type="EMBL" id="QDL32967.1"/>
    </source>
</evidence>
<evidence type="ECO:0008006" key="3">
    <source>
        <dbReference type="Google" id="ProtNLM"/>
    </source>
</evidence>
<dbReference type="EMBL" id="CP033893">
    <property type="protein sequence ID" value="QDL32967.1"/>
    <property type="molecule type" value="Genomic_DNA"/>
</dbReference>
<gene>
    <name evidence="1" type="ORF">EGO53_14665</name>
</gene>
<reference evidence="1 2" key="1">
    <citation type="submission" date="2018-11" db="EMBL/GenBank/DDBJ databases">
        <title>The first complete genome of Serratia liquefaciens isolated from metalophyte plant revel distinctness adaptive mechanisms in an extreme habitat.</title>
        <authorList>
            <person name="Caneschi W.L."/>
            <person name="Sanchez A.B."/>
            <person name="Felestrino E.B."/>
            <person name="Assis R.A.B."/>
            <person name="Lemes C.G.C."/>
            <person name="Cordeiro I.F."/>
            <person name="Fonseca N.P."/>
            <person name="Villa M."/>
            <person name="Vieira I.T."/>
            <person name="Moraes L.A."/>
            <person name="Kamino L.H.Y."/>
            <person name="do Carmo F."/>
            <person name="Garcia C.M."/>
            <person name="Almeida N.F."/>
            <person name="Silva R.S."/>
            <person name="Ferro J.A."/>
            <person name="Ferro M.I.T."/>
            <person name="Varani A.M."/>
            <person name="Ferreira R.M."/>
            <person name="dos Santos V.L."/>
            <person name="Silva U.C."/>
            <person name="Setubal J.C."/>
            <person name="Moreira L.M."/>
        </authorList>
    </citation>
    <scope>NUCLEOTIDE SEQUENCE [LARGE SCALE GENOMIC DNA]</scope>
    <source>
        <strain evidence="1 2">FG3</strain>
    </source>
</reference>